<dbReference type="EMBL" id="AP025028">
    <property type="protein sequence ID" value="BDA78170.1"/>
    <property type="molecule type" value="Genomic_DNA"/>
</dbReference>
<evidence type="ECO:0000259" key="1">
    <source>
        <dbReference type="Pfam" id="PF07603"/>
    </source>
</evidence>
<dbReference type="Pfam" id="PF05345">
    <property type="entry name" value="He_PIG"/>
    <property type="match status" value="1"/>
</dbReference>
<dbReference type="PANTHER" id="PTHR35812:SF1">
    <property type="entry name" value="LIPOPROTEIN"/>
    <property type="match status" value="1"/>
</dbReference>
<dbReference type="InterPro" id="IPR013783">
    <property type="entry name" value="Ig-like_fold"/>
</dbReference>
<evidence type="ECO:0000313" key="2">
    <source>
        <dbReference type="EMBL" id="BDA78170.1"/>
    </source>
</evidence>
<dbReference type="RefSeq" id="WP_109018420.1">
    <property type="nucleotide sequence ID" value="NZ_AP025028.1"/>
</dbReference>
<keyword evidence="3" id="KW-1185">Reference proteome</keyword>
<name>A0ABM7UHW2_9LEPT</name>
<feature type="domain" description="Lcl C-terminal" evidence="1">
    <location>
        <begin position="339"/>
        <end position="461"/>
    </location>
</feature>
<dbReference type="PANTHER" id="PTHR35812">
    <property type="entry name" value="LIPOPROTEIN"/>
    <property type="match status" value="1"/>
</dbReference>
<reference evidence="2 3" key="1">
    <citation type="submission" date="2021-08" db="EMBL/GenBank/DDBJ databases">
        <title>Complete genome sequence of Leptospira kobayashii strain E30.</title>
        <authorList>
            <person name="Nakao R."/>
            <person name="Nakamura S."/>
            <person name="Masuzawa T."/>
            <person name="Koizumi N."/>
        </authorList>
    </citation>
    <scope>NUCLEOTIDE SEQUENCE [LARGE SCALE GENOMIC DNA]</scope>
    <source>
        <strain evidence="2 3">E30</strain>
    </source>
</reference>
<dbReference type="Proteomes" id="UP000245263">
    <property type="component" value="Chromosome 1"/>
</dbReference>
<evidence type="ECO:0000313" key="3">
    <source>
        <dbReference type="Proteomes" id="UP000245263"/>
    </source>
</evidence>
<dbReference type="InterPro" id="IPR011460">
    <property type="entry name" value="Lcl_C"/>
</dbReference>
<dbReference type="Pfam" id="PF07603">
    <property type="entry name" value="Lcl_C"/>
    <property type="match status" value="2"/>
</dbReference>
<feature type="domain" description="Lcl C-terminal" evidence="1">
    <location>
        <begin position="207"/>
        <end position="322"/>
    </location>
</feature>
<sequence>MLFFGFDLGKNILSDLKLGKILLFLNLISVLSISNCSNQIHNNPEDPGSSSYLPNQLFKCLATPGCLASPKPSFGYTGSPFVFSQHIKIDDVKPSLSSGFSNCTASPGLPTGLTLDPTTCILQGTPSISRSATEYEVAASHSSGSLSTKINIEVTTLGANAIGLLKTGQTSCFNASTSITCGNSSFPRQDGDLQLHLARSYTDRGDGTVFDNITGLLWQKCTEGGSGGSCAGATSYVYATASSLCASKGFRVPSISELASLVDVSVSSPSISGTYFPGTGTSGYYWSSTPSQATAGSYYMVSFLIGALNEQAPAGNNYVRCVSGTLREPSGNYTDNGNGTILDKNTKLIWQKCSYGQGVTDCTPAATATPTWTSALVYCRDLNLAGKTWRLPNRNELLSIVDHTKSGSSRLHETYFPNPFTYYWSSTTRQDTTTSAHAIVTTTGFYDQYGKGAASASARCVSGP</sequence>
<dbReference type="Gene3D" id="2.60.40.10">
    <property type="entry name" value="Immunoglobulins"/>
    <property type="match status" value="1"/>
</dbReference>
<proteinExistence type="predicted"/>
<organism evidence="2 3">
    <name type="scientific">Leptospira kobayashii</name>
    <dbReference type="NCBI Taxonomy" id="1917830"/>
    <lineage>
        <taxon>Bacteria</taxon>
        <taxon>Pseudomonadati</taxon>
        <taxon>Spirochaetota</taxon>
        <taxon>Spirochaetia</taxon>
        <taxon>Leptospirales</taxon>
        <taxon>Leptospiraceae</taxon>
        <taxon>Leptospira</taxon>
    </lineage>
</organism>
<gene>
    <name evidence="2" type="ORF">LPTSP3_g11000</name>
</gene>
<accession>A0ABM7UHW2</accession>
<protein>
    <recommendedName>
        <fullName evidence="1">Lcl C-terminal domain-containing protein</fullName>
    </recommendedName>
</protein>